<dbReference type="CDD" id="cd00210">
    <property type="entry name" value="PTS_IIA_glc"/>
    <property type="match status" value="1"/>
</dbReference>
<dbReference type="EMBL" id="AFCI01000428">
    <property type="protein sequence ID" value="EHC39545.1"/>
    <property type="molecule type" value="Genomic_DNA"/>
</dbReference>
<evidence type="ECO:0000256" key="16">
    <source>
        <dbReference type="PROSITE-ProRule" id="PRU00421"/>
    </source>
</evidence>
<dbReference type="PROSITE" id="PS51098">
    <property type="entry name" value="PTS_EIIB_TYPE_1"/>
    <property type="match status" value="1"/>
</dbReference>
<dbReference type="GO" id="GO:0008982">
    <property type="term" value="F:protein-N(PI)-phosphohistidine-sugar phosphotransferase activity"/>
    <property type="evidence" value="ECO:0007669"/>
    <property type="project" value="InterPro"/>
</dbReference>
<feature type="active site" description="Phosphocysteine intermediate; for EIIB activity" evidence="16">
    <location>
        <position position="116"/>
    </location>
</feature>
<dbReference type="NCBIfam" id="TIGR00830">
    <property type="entry name" value="PTBA"/>
    <property type="match status" value="1"/>
</dbReference>
<evidence type="ECO:0000256" key="4">
    <source>
        <dbReference type="ARBA" id="ARBA00022475"/>
    </source>
</evidence>
<feature type="domain" description="PTS EIIB type-1" evidence="19">
    <location>
        <begin position="94"/>
        <end position="176"/>
    </location>
</feature>
<feature type="domain" description="PTS EIIA type-1" evidence="18">
    <location>
        <begin position="222"/>
        <end position="326"/>
    </location>
</feature>
<evidence type="ECO:0000256" key="11">
    <source>
        <dbReference type="ARBA" id="ARBA00023136"/>
    </source>
</evidence>
<evidence type="ECO:0000259" key="18">
    <source>
        <dbReference type="PROSITE" id="PS51093"/>
    </source>
</evidence>
<dbReference type="Gene3D" id="3.30.1360.60">
    <property type="entry name" value="Glucose permease domain IIB"/>
    <property type="match status" value="1"/>
</dbReference>
<gene>
    <name evidence="20" type="ORF">LTSEADE_1206</name>
</gene>
<dbReference type="InterPro" id="IPR050890">
    <property type="entry name" value="PTS_EIIA_component"/>
</dbReference>
<evidence type="ECO:0000256" key="14">
    <source>
        <dbReference type="ARBA" id="ARBA00042526"/>
    </source>
</evidence>
<evidence type="ECO:0000256" key="6">
    <source>
        <dbReference type="ARBA" id="ARBA00022679"/>
    </source>
</evidence>
<comment type="subcellular location">
    <subcellularLocation>
        <location evidence="2">Cell membrane</location>
        <topology evidence="2">Multi-pass membrane protein</topology>
    </subcellularLocation>
    <subcellularLocation>
        <location evidence="1">Cytoplasm</location>
    </subcellularLocation>
</comment>
<dbReference type="Pfam" id="PF00358">
    <property type="entry name" value="PTS_EIIA_1"/>
    <property type="match status" value="1"/>
</dbReference>
<evidence type="ECO:0000256" key="3">
    <source>
        <dbReference type="ARBA" id="ARBA00022448"/>
    </source>
</evidence>
<evidence type="ECO:0000256" key="9">
    <source>
        <dbReference type="ARBA" id="ARBA00022777"/>
    </source>
</evidence>
<dbReference type="InterPro" id="IPR036878">
    <property type="entry name" value="Glu_permease_IIB"/>
</dbReference>
<evidence type="ECO:0000256" key="8">
    <source>
        <dbReference type="ARBA" id="ARBA00022692"/>
    </source>
</evidence>
<dbReference type="Pfam" id="PF00367">
    <property type="entry name" value="PTS_EIIB"/>
    <property type="match status" value="1"/>
</dbReference>
<dbReference type="PROSITE" id="PS51093">
    <property type="entry name" value="PTS_EIIA_TYPE_1"/>
    <property type="match status" value="1"/>
</dbReference>
<comment type="caution">
    <text evidence="20">The sequence shown here is derived from an EMBL/GenBank/DDBJ whole genome shotgun (WGS) entry which is preliminary data.</text>
</comment>
<feature type="transmembrane region" description="Helical" evidence="17">
    <location>
        <begin position="41"/>
        <end position="63"/>
    </location>
</feature>
<evidence type="ECO:0000259" key="19">
    <source>
        <dbReference type="PROSITE" id="PS51098"/>
    </source>
</evidence>
<proteinExistence type="predicted"/>
<evidence type="ECO:0000256" key="17">
    <source>
        <dbReference type="SAM" id="Phobius"/>
    </source>
</evidence>
<keyword evidence="4" id="KW-1003">Cell membrane</keyword>
<keyword evidence="11 17" id="KW-0472">Membrane</keyword>
<evidence type="ECO:0000256" key="10">
    <source>
        <dbReference type="ARBA" id="ARBA00022989"/>
    </source>
</evidence>
<dbReference type="NCBIfam" id="TIGR00826">
    <property type="entry name" value="EIIB_glc"/>
    <property type="match status" value="1"/>
</dbReference>
<evidence type="ECO:0000256" key="5">
    <source>
        <dbReference type="ARBA" id="ARBA00022597"/>
    </source>
</evidence>
<dbReference type="SUPFAM" id="SSF51261">
    <property type="entry name" value="Duplicated hybrid motif"/>
    <property type="match status" value="1"/>
</dbReference>
<sequence length="354" mass="37071">ILTGISLFVATLLGIHAGFSFSAGAIDYVLMYNLPAASNNVWMLLVMGVVFFIIYFLLFSAVIRMFNLKTPGREDKVDEMVTEEANSNTEEGLTQLATSYIAAVGGTDNLKAIDACITRLRLTVNDSARVNDAACKRLGASGVVKLNKQTIQVIVGAKAESIGDEMKKVVARGPVAAASADAAHVATPAPAAKPQAVPNAVTIAELVSPITGEVVALDQVPDEAFASKAVGDGVAVKPTDKTVVSPAAGTIVKIFNTNHAFCLETEKGAEIVVHMGIDTVALNGQGFKRLVEEGAEVTAGQPVLELDLDFLNANARSMISPVVCSNSDDFSALVIKADGHVVAGKTPLYEIKSK</sequence>
<evidence type="ECO:0000256" key="2">
    <source>
        <dbReference type="ARBA" id="ARBA00004651"/>
    </source>
</evidence>
<dbReference type="GO" id="GO:0005886">
    <property type="term" value="C:plasma membrane"/>
    <property type="evidence" value="ECO:0007669"/>
    <property type="project" value="UniProtKB-SubCell"/>
</dbReference>
<evidence type="ECO:0000256" key="12">
    <source>
        <dbReference type="ARBA" id="ARBA00039163"/>
    </source>
</evidence>
<feature type="non-terminal residue" evidence="20">
    <location>
        <position position="1"/>
    </location>
</feature>
<evidence type="ECO:0000256" key="13">
    <source>
        <dbReference type="ARBA" id="ARBA00042296"/>
    </source>
</evidence>
<evidence type="ECO:0000313" key="20">
    <source>
        <dbReference type="EMBL" id="EHC39545.1"/>
    </source>
</evidence>
<dbReference type="PANTHER" id="PTHR45008">
    <property type="entry name" value="PTS SYSTEM GLUCOSE-SPECIFIC EIIA COMPONENT"/>
    <property type="match status" value="1"/>
</dbReference>
<reference evidence="20 21" key="1">
    <citation type="journal article" date="2011" name="BMC Genomics">
        <title>Genome sequencing reveals diversification of virulence factor content and possible host adaptation in distinct subpopulations of Salmonella enterica.</title>
        <authorList>
            <person name="den Bakker H.C."/>
            <person name="Moreno Switt A.I."/>
            <person name="Govoni G."/>
            <person name="Cummings C.A."/>
            <person name="Ranieri M.L."/>
            <person name="Degoricija L."/>
            <person name="Hoelzer K."/>
            <person name="Rodriguez-Rivera L.D."/>
            <person name="Brown S."/>
            <person name="Bolchacova E."/>
            <person name="Furtado M.R."/>
            <person name="Wiedmann M."/>
        </authorList>
    </citation>
    <scope>NUCLEOTIDE SEQUENCE [LARGE SCALE GENOMIC DNA]</scope>
    <source>
        <strain evidence="20 21">A4-669</strain>
    </source>
</reference>
<accession>A0A6C8GRP7</accession>
<dbReference type="Proteomes" id="UP000004906">
    <property type="component" value="Unassembled WGS sequence"/>
</dbReference>
<name>A0A6C8GRP7_SALET</name>
<evidence type="ECO:0000256" key="15">
    <source>
        <dbReference type="ARBA" id="ARBA00042873"/>
    </source>
</evidence>
<dbReference type="InterPro" id="IPR011055">
    <property type="entry name" value="Dup_hybrid_motif"/>
</dbReference>
<evidence type="ECO:0000256" key="1">
    <source>
        <dbReference type="ARBA" id="ARBA00004496"/>
    </source>
</evidence>
<dbReference type="FunFam" id="2.70.70.10:FF:000001">
    <property type="entry name" value="PTS system glucose-specific IIA component"/>
    <property type="match status" value="1"/>
</dbReference>
<protein>
    <recommendedName>
        <fullName evidence="12">PTS system glucose-specific EIIA component</fullName>
    </recommendedName>
    <alternativeName>
        <fullName evidence="15">EIIA-Glc</fullName>
    </alternativeName>
    <alternativeName>
        <fullName evidence="14">EIII-Glc</fullName>
    </alternativeName>
    <alternativeName>
        <fullName evidence="13">Glucose-specific phosphotransferase enzyme IIA component</fullName>
    </alternativeName>
</protein>
<keyword evidence="9" id="KW-0418">Kinase</keyword>
<organism evidence="20 21">
    <name type="scientific">Salmonella enterica subsp. enterica serovar Adelaide str. A4-669</name>
    <dbReference type="NCBI Taxonomy" id="913063"/>
    <lineage>
        <taxon>Bacteria</taxon>
        <taxon>Pseudomonadati</taxon>
        <taxon>Pseudomonadota</taxon>
        <taxon>Gammaproteobacteria</taxon>
        <taxon>Enterobacterales</taxon>
        <taxon>Enterobacteriaceae</taxon>
        <taxon>Salmonella</taxon>
    </lineage>
</organism>
<keyword evidence="6" id="KW-0808">Transferase</keyword>
<keyword evidence="3" id="KW-0813">Transport</keyword>
<dbReference type="SUPFAM" id="SSF55604">
    <property type="entry name" value="Glucose permease domain IIB"/>
    <property type="match status" value="1"/>
</dbReference>
<evidence type="ECO:0000256" key="7">
    <source>
        <dbReference type="ARBA" id="ARBA00022683"/>
    </source>
</evidence>
<keyword evidence="10 17" id="KW-1133">Transmembrane helix</keyword>
<keyword evidence="8 17" id="KW-0812">Transmembrane</keyword>
<dbReference type="InterPro" id="IPR001996">
    <property type="entry name" value="PTS_IIB_1"/>
</dbReference>
<dbReference type="InterPro" id="IPR018113">
    <property type="entry name" value="PTrfase_EIIB_Cys"/>
</dbReference>
<dbReference type="AlphaFoldDB" id="A0A6C8GRP7"/>
<dbReference type="InterPro" id="IPR001127">
    <property type="entry name" value="PTS_EIIA_1_perm"/>
</dbReference>
<keyword evidence="7" id="KW-0598">Phosphotransferase system</keyword>
<dbReference type="PANTHER" id="PTHR45008:SF1">
    <property type="entry name" value="PTS SYSTEM GLUCOSE-SPECIFIC EIIA COMPONENT"/>
    <property type="match status" value="1"/>
</dbReference>
<dbReference type="Gene3D" id="2.70.70.10">
    <property type="entry name" value="Glucose Permease (Domain IIA)"/>
    <property type="match status" value="1"/>
</dbReference>
<dbReference type="PROSITE" id="PS00371">
    <property type="entry name" value="PTS_EIIA_TYPE_1_HIS"/>
    <property type="match status" value="1"/>
</dbReference>
<dbReference type="GO" id="GO:0016301">
    <property type="term" value="F:kinase activity"/>
    <property type="evidence" value="ECO:0007669"/>
    <property type="project" value="UniProtKB-KW"/>
</dbReference>
<evidence type="ECO:0000313" key="21">
    <source>
        <dbReference type="Proteomes" id="UP000004906"/>
    </source>
</evidence>
<dbReference type="FunFam" id="3.30.1360.60:FF:000001">
    <property type="entry name" value="PTS system glucose-specific IIBC component PtsG"/>
    <property type="match status" value="1"/>
</dbReference>
<dbReference type="PROSITE" id="PS01035">
    <property type="entry name" value="PTS_EIIB_TYPE_1_CYS"/>
    <property type="match status" value="1"/>
</dbReference>
<dbReference type="GO" id="GO:0005737">
    <property type="term" value="C:cytoplasm"/>
    <property type="evidence" value="ECO:0007669"/>
    <property type="project" value="UniProtKB-SubCell"/>
</dbReference>
<keyword evidence="5" id="KW-0762">Sugar transport</keyword>
<dbReference type="GO" id="GO:0009401">
    <property type="term" value="P:phosphoenolpyruvate-dependent sugar phosphotransferase system"/>
    <property type="evidence" value="ECO:0007669"/>
    <property type="project" value="UniProtKB-KW"/>
</dbReference>
<dbReference type="CDD" id="cd00212">
    <property type="entry name" value="PTS_IIB_glc"/>
    <property type="match status" value="1"/>
</dbReference>